<proteinExistence type="predicted"/>
<evidence type="ECO:0000256" key="7">
    <source>
        <dbReference type="ARBA" id="ARBA00023303"/>
    </source>
</evidence>
<evidence type="ECO:0000256" key="6">
    <source>
        <dbReference type="ARBA" id="ARBA00023180"/>
    </source>
</evidence>
<dbReference type="SUPFAM" id="SSF48403">
    <property type="entry name" value="Ankyrin repeat"/>
    <property type="match status" value="2"/>
</dbReference>
<sequence>MQAVVRAVGAARSWLDRLQDAGARRAGFTSVPLDCPVNTRVLRHSYRRTNDTTDVSLTVALDVAGRSKENVDEFRKAYDADPKRVDVQDNKGQRPLHVAATRGHQQIVQFIISQRHDLLDVVDNDGDTALHCAARQDQAAVVEALVTAGADTTVLNNNHMAPLHLACDLGNVNAVKALLRFPGVDRNIGGEMGMRPLHYCSIKDNAECAKLLLENGAKPCLKCDVGYFPIHIAAKCAAAATLEVLIQQAMKQGYERASLLRFKDKENNMPLHAAVNGGNIKAVEVCLNAGAPVDTQQDDKSTPLHLAAAQGNLEMISLMHELQPDNFSSALFTLDAMNRTPLHRAAVFNHVQVVDFLLQQGADIDSADSTDRTPLLLAASKGCWDTVQSLVRQGADIRVRDQNSRNYLHLAIRFGGKLDQFGCSFITDIKNLLNEKDEFGCTPLHYASREGHLLALDDLIRLGATLNPKNNDKQSPFHFATRYGRYNTCRRLLESAQGPSIINETDADGLTGLHIAAQNGHTKVLTLLLQKGACVHRDNDDNTPLHHAAAQGWTHCMRILLGIHANLLDVPNGNGDTALHVAAKHGQASAVTLLLTVGAAMERNKEEKTFFDHVIESKEADVALAVVKHDRWEEILLSFSGQYGCPFLGLIEHMPSICVTVLDRCQVESEHDKRSVDHYIEYNYKFLSCPLKCIEEMKQKGEFQPMTTLNAMVRHGRVSCLAHPVCVSFLKLKWNTYGLWFYTLFLGLYAVFLACLTYFVVNQDSLVHHDSGQIHNDTVQMLHGNRHTRKLAPFPTLAMWVVAVYSVLCMVKEVVQMVSQKVRYFTDSLNAFEWTLYILSLLFSAPFLLSYSFHWQWEAGALAIFAAWFNLLVILQRFDFFGIYVVMFLEILRTLLQALCVFSVLIIAFGLSFFMLLGHEDSRAYSTPQLSLMRTSMMMLEMDYMASFNEAYTDGDDTTLHFGNVTLLLLAVFIGLAVGDIESVQRNARLKRLAGQVELHSDMERKMPLFLLARFDQPVYRYYPNKCKSIVETLWSRVTEADRDDQNAATDGMNRDAILEMYKQKQKLKDMSSLVEKNNQLLRLVVQKMEIHTEDEAWDEGLCSTGCSDDPLLSPDTMGSSNNRNLLSSVARNKLIRKTRILSHLARYSVNKK</sequence>
<evidence type="ECO:0000256" key="9">
    <source>
        <dbReference type="SAM" id="Phobius"/>
    </source>
</evidence>
<feature type="transmembrane region" description="Helical" evidence="9">
    <location>
        <begin position="739"/>
        <end position="761"/>
    </location>
</feature>
<accession>A0ABD0KNZ1</accession>
<feature type="transmembrane region" description="Helical" evidence="9">
    <location>
        <begin position="895"/>
        <end position="917"/>
    </location>
</feature>
<feature type="repeat" description="ANK" evidence="8">
    <location>
        <begin position="574"/>
        <end position="606"/>
    </location>
</feature>
<keyword evidence="3" id="KW-0677">Repeat</keyword>
<keyword evidence="9" id="KW-0472">Membrane</keyword>
<keyword evidence="6" id="KW-0325">Glycoprotein</keyword>
<evidence type="ECO:0000256" key="8">
    <source>
        <dbReference type="PROSITE-ProRule" id="PRU00023"/>
    </source>
</evidence>
<dbReference type="Gene3D" id="1.25.40.20">
    <property type="entry name" value="Ankyrin repeat-containing domain"/>
    <property type="match status" value="4"/>
</dbReference>
<feature type="transmembrane region" description="Helical" evidence="9">
    <location>
        <begin position="831"/>
        <end position="849"/>
    </location>
</feature>
<feature type="repeat" description="ANK" evidence="8">
    <location>
        <begin position="192"/>
        <end position="224"/>
    </location>
</feature>
<feature type="transmembrane region" description="Helical" evidence="9">
    <location>
        <begin position="962"/>
        <end position="981"/>
    </location>
</feature>
<dbReference type="PANTHER" id="PTHR47143">
    <property type="entry name" value="TRANSIENT RECEPTOR POTENTIAL CATION CHANNEL PROTEIN PAINLESS"/>
    <property type="match status" value="1"/>
</dbReference>
<comment type="caution">
    <text evidence="10">The sequence shown here is derived from an EMBL/GenBank/DDBJ whole genome shotgun (WGS) entry which is preliminary data.</text>
</comment>
<evidence type="ECO:0008006" key="12">
    <source>
        <dbReference type="Google" id="ProtNLM"/>
    </source>
</evidence>
<evidence type="ECO:0000256" key="2">
    <source>
        <dbReference type="ARBA" id="ARBA00022606"/>
    </source>
</evidence>
<protein>
    <recommendedName>
        <fullName evidence="12">Transient receptor potential cation channel subfamily A member 1</fullName>
    </recommendedName>
</protein>
<evidence type="ECO:0000256" key="1">
    <source>
        <dbReference type="ARBA" id="ARBA00022448"/>
    </source>
</evidence>
<keyword evidence="4 8" id="KW-0040">ANK repeat</keyword>
<evidence type="ECO:0000313" key="11">
    <source>
        <dbReference type="Proteomes" id="UP001519460"/>
    </source>
</evidence>
<organism evidence="10 11">
    <name type="scientific">Batillaria attramentaria</name>
    <dbReference type="NCBI Taxonomy" id="370345"/>
    <lineage>
        <taxon>Eukaryota</taxon>
        <taxon>Metazoa</taxon>
        <taxon>Spiralia</taxon>
        <taxon>Lophotrochozoa</taxon>
        <taxon>Mollusca</taxon>
        <taxon>Gastropoda</taxon>
        <taxon>Caenogastropoda</taxon>
        <taxon>Sorbeoconcha</taxon>
        <taxon>Cerithioidea</taxon>
        <taxon>Batillariidae</taxon>
        <taxon>Batillaria</taxon>
    </lineage>
</organism>
<keyword evidence="5" id="KW-0406">Ion transport</keyword>
<keyword evidence="9" id="KW-0812">Transmembrane</keyword>
<feature type="repeat" description="ANK" evidence="8">
    <location>
        <begin position="266"/>
        <end position="298"/>
    </location>
</feature>
<dbReference type="InterPro" id="IPR052076">
    <property type="entry name" value="TRP_cation_channel"/>
</dbReference>
<dbReference type="SMART" id="SM00248">
    <property type="entry name" value="ANK"/>
    <property type="match status" value="14"/>
</dbReference>
<dbReference type="Pfam" id="PF12796">
    <property type="entry name" value="Ank_2"/>
    <property type="match status" value="4"/>
</dbReference>
<dbReference type="GO" id="GO:0034220">
    <property type="term" value="P:monoatomic ion transmembrane transport"/>
    <property type="evidence" value="ECO:0007669"/>
    <property type="project" value="UniProtKB-KW"/>
</dbReference>
<feature type="repeat" description="ANK" evidence="8">
    <location>
        <begin position="299"/>
        <end position="319"/>
    </location>
</feature>
<dbReference type="PRINTS" id="PR01415">
    <property type="entry name" value="ANKYRIN"/>
</dbReference>
<dbReference type="InterPro" id="IPR036770">
    <property type="entry name" value="Ankyrin_rpt-contain_sf"/>
</dbReference>
<feature type="transmembrane region" description="Helical" evidence="9">
    <location>
        <begin position="791"/>
        <end position="811"/>
    </location>
</feature>
<dbReference type="PANTHER" id="PTHR47143:SF1">
    <property type="entry name" value="ION_TRANS DOMAIN-CONTAINING PROTEIN"/>
    <property type="match status" value="1"/>
</dbReference>
<dbReference type="AlphaFoldDB" id="A0ABD0KNZ1"/>
<keyword evidence="1" id="KW-0813">Transport</keyword>
<evidence type="ECO:0000256" key="5">
    <source>
        <dbReference type="ARBA" id="ARBA00023065"/>
    </source>
</evidence>
<feature type="repeat" description="ANK" evidence="8">
    <location>
        <begin position="370"/>
        <end position="402"/>
    </location>
</feature>
<feature type="repeat" description="ANK" evidence="8">
    <location>
        <begin position="508"/>
        <end position="540"/>
    </location>
</feature>
<dbReference type="PROSITE" id="PS50088">
    <property type="entry name" value="ANK_REPEAT"/>
    <property type="match status" value="10"/>
</dbReference>
<keyword evidence="11" id="KW-1185">Reference proteome</keyword>
<gene>
    <name evidence="10" type="ORF">BaRGS_00020300</name>
</gene>
<dbReference type="InterPro" id="IPR002110">
    <property type="entry name" value="Ankyrin_rpt"/>
</dbReference>
<name>A0ABD0KNZ1_9CAEN</name>
<feature type="repeat" description="ANK" evidence="8">
    <location>
        <begin position="125"/>
        <end position="157"/>
    </location>
</feature>
<keyword evidence="2" id="KW-0716">Sensory transduction</keyword>
<feature type="repeat" description="ANK" evidence="8">
    <location>
        <begin position="337"/>
        <end position="369"/>
    </location>
</feature>
<reference evidence="10 11" key="1">
    <citation type="journal article" date="2023" name="Sci. Data">
        <title>Genome assembly of the Korean intertidal mud-creeper Batillaria attramentaria.</title>
        <authorList>
            <person name="Patra A.K."/>
            <person name="Ho P.T."/>
            <person name="Jun S."/>
            <person name="Lee S.J."/>
            <person name="Kim Y."/>
            <person name="Won Y.J."/>
        </authorList>
    </citation>
    <scope>NUCLEOTIDE SEQUENCE [LARGE SCALE GENOMIC DNA]</scope>
    <source>
        <strain evidence="10">Wonlab-2016</strain>
    </source>
</reference>
<evidence type="ECO:0000256" key="3">
    <source>
        <dbReference type="ARBA" id="ARBA00022737"/>
    </source>
</evidence>
<dbReference type="Pfam" id="PF00023">
    <property type="entry name" value="Ank"/>
    <property type="match status" value="3"/>
</dbReference>
<dbReference type="PROSITE" id="PS50297">
    <property type="entry name" value="ANK_REP_REGION"/>
    <property type="match status" value="10"/>
</dbReference>
<dbReference type="EMBL" id="JACVVK020000150">
    <property type="protein sequence ID" value="KAK7488515.1"/>
    <property type="molecule type" value="Genomic_DNA"/>
</dbReference>
<feature type="repeat" description="ANK" evidence="8">
    <location>
        <begin position="91"/>
        <end position="118"/>
    </location>
</feature>
<keyword evidence="7" id="KW-0407">Ion channel</keyword>
<dbReference type="Proteomes" id="UP001519460">
    <property type="component" value="Unassembled WGS sequence"/>
</dbReference>
<keyword evidence="9" id="KW-1133">Transmembrane helix</keyword>
<evidence type="ECO:0000313" key="10">
    <source>
        <dbReference type="EMBL" id="KAK7488515.1"/>
    </source>
</evidence>
<evidence type="ECO:0000256" key="4">
    <source>
        <dbReference type="ARBA" id="ARBA00023043"/>
    </source>
</evidence>
<feature type="repeat" description="ANK" evidence="8">
    <location>
        <begin position="439"/>
        <end position="471"/>
    </location>
</feature>